<dbReference type="GO" id="GO:0008168">
    <property type="term" value="F:methyltransferase activity"/>
    <property type="evidence" value="ECO:0007669"/>
    <property type="project" value="TreeGrafter"/>
</dbReference>
<dbReference type="PANTHER" id="PTHR43591">
    <property type="entry name" value="METHYLTRANSFERASE"/>
    <property type="match status" value="1"/>
</dbReference>
<name>A0A8T9C7E7_9HELO</name>
<evidence type="ECO:0000313" key="2">
    <source>
        <dbReference type="EMBL" id="TVY81588.1"/>
    </source>
</evidence>
<evidence type="ECO:0000256" key="1">
    <source>
        <dbReference type="SAM" id="MobiDB-lite"/>
    </source>
</evidence>
<feature type="region of interest" description="Disordered" evidence="1">
    <location>
        <begin position="1"/>
        <end position="53"/>
    </location>
</feature>
<dbReference type="CDD" id="cd02440">
    <property type="entry name" value="AdoMet_MTases"/>
    <property type="match status" value="1"/>
</dbReference>
<dbReference type="Proteomes" id="UP000469558">
    <property type="component" value="Unassembled WGS sequence"/>
</dbReference>
<sequence length="350" mass="39605">RLHDCPPLPNNSAISADLPDEDAEQDAPIDTDSGTVANDAGYETDDAGTESTSLASSVEDYTFENGRRYHKFHEGCYHFPNDDLKQEREDMAHSIILYLCGQLHFAPIGMNPQIILDMGTGTGIWAMIMGEKYPSANILGVDLSPIQPEWVPSNVRFMIDDVESPWVYLRNHFDYIHSRHMVVAVREWPRLMRRALRHLKPGGWIEMQEIHHHPHCHDGSMPPDHPVAQYWSLIRDGLACLGVDSDSTLLLADMMRNAGFDNVTIQIFHVPIGTWPKDIMLKTVGGYWRTILLDGAQPIALGPLTRGLKWSREQVEVRLVEVRKAYINDWVHSYMPLYIICGQKPGGMGK</sequence>
<dbReference type="OrthoDB" id="184880at2759"/>
<feature type="compositionally biased region" description="Acidic residues" evidence="1">
    <location>
        <begin position="18"/>
        <end position="29"/>
    </location>
</feature>
<dbReference type="PANTHER" id="PTHR43591:SF10">
    <property type="entry name" value="ABC TRANSMEMBRANE TYPE-1 DOMAIN-CONTAINING PROTEIN-RELATED"/>
    <property type="match status" value="1"/>
</dbReference>
<feature type="non-terminal residue" evidence="2">
    <location>
        <position position="1"/>
    </location>
</feature>
<gene>
    <name evidence="2" type="primary">LAE1_4</name>
    <name evidence="2" type="ORF">LSUE1_G007486</name>
</gene>
<keyword evidence="3" id="KW-1185">Reference proteome</keyword>
<reference evidence="2 3" key="1">
    <citation type="submission" date="2018-05" db="EMBL/GenBank/DDBJ databases">
        <title>Genome sequencing and assembly of the regulated plant pathogen Lachnellula willkommii and related sister species for the development of diagnostic species identification markers.</title>
        <authorList>
            <person name="Giroux E."/>
            <person name="Bilodeau G."/>
        </authorList>
    </citation>
    <scope>NUCLEOTIDE SEQUENCE [LARGE SCALE GENOMIC DNA]</scope>
    <source>
        <strain evidence="2 3">CBS 268.59</strain>
    </source>
</reference>
<protein>
    <submittedName>
        <fullName evidence="2">Secondary metabolism regulator</fullName>
    </submittedName>
</protein>
<dbReference type="Gene3D" id="3.40.50.150">
    <property type="entry name" value="Vaccinia Virus protein VP39"/>
    <property type="match status" value="1"/>
</dbReference>
<dbReference type="SUPFAM" id="SSF53335">
    <property type="entry name" value="S-adenosyl-L-methionine-dependent methyltransferases"/>
    <property type="match status" value="1"/>
</dbReference>
<evidence type="ECO:0000313" key="3">
    <source>
        <dbReference type="Proteomes" id="UP000469558"/>
    </source>
</evidence>
<dbReference type="InterPro" id="IPR029063">
    <property type="entry name" value="SAM-dependent_MTases_sf"/>
</dbReference>
<dbReference type="EMBL" id="QGMK01000455">
    <property type="protein sequence ID" value="TVY81588.1"/>
    <property type="molecule type" value="Genomic_DNA"/>
</dbReference>
<proteinExistence type="predicted"/>
<dbReference type="AlphaFoldDB" id="A0A8T9C7E7"/>
<comment type="caution">
    <text evidence="2">The sequence shown here is derived from an EMBL/GenBank/DDBJ whole genome shotgun (WGS) entry which is preliminary data.</text>
</comment>
<accession>A0A8T9C7E7</accession>
<organism evidence="2 3">
    <name type="scientific">Lachnellula suecica</name>
    <dbReference type="NCBI Taxonomy" id="602035"/>
    <lineage>
        <taxon>Eukaryota</taxon>
        <taxon>Fungi</taxon>
        <taxon>Dikarya</taxon>
        <taxon>Ascomycota</taxon>
        <taxon>Pezizomycotina</taxon>
        <taxon>Leotiomycetes</taxon>
        <taxon>Helotiales</taxon>
        <taxon>Lachnaceae</taxon>
        <taxon>Lachnellula</taxon>
    </lineage>
</organism>
<dbReference type="Pfam" id="PF13489">
    <property type="entry name" value="Methyltransf_23"/>
    <property type="match status" value="1"/>
</dbReference>